<dbReference type="PANTHER" id="PTHR33540:SF2">
    <property type="entry name" value="TRNA THREONYLCARBAMOYLADENOSINE BIOSYNTHESIS PROTEIN TSAE"/>
    <property type="match status" value="1"/>
</dbReference>
<evidence type="ECO:0000256" key="10">
    <source>
        <dbReference type="ARBA" id="ARBA00032441"/>
    </source>
</evidence>
<dbReference type="SUPFAM" id="SSF52540">
    <property type="entry name" value="P-loop containing nucleoside triphosphate hydrolases"/>
    <property type="match status" value="1"/>
</dbReference>
<evidence type="ECO:0000256" key="9">
    <source>
        <dbReference type="ARBA" id="ARBA00022842"/>
    </source>
</evidence>
<dbReference type="GO" id="GO:0046872">
    <property type="term" value="F:metal ion binding"/>
    <property type="evidence" value="ECO:0007669"/>
    <property type="project" value="UniProtKB-KW"/>
</dbReference>
<keyword evidence="6" id="KW-0479">Metal-binding</keyword>
<name>A0A0G1HZ35_9BACT</name>
<keyword evidence="7" id="KW-0547">Nucleotide-binding</keyword>
<dbReference type="Pfam" id="PF02367">
    <property type="entry name" value="TsaE"/>
    <property type="match status" value="1"/>
</dbReference>
<evidence type="ECO:0000256" key="2">
    <source>
        <dbReference type="ARBA" id="ARBA00007599"/>
    </source>
</evidence>
<reference evidence="11 12" key="1">
    <citation type="journal article" date="2015" name="Nature">
        <title>rRNA introns, odd ribosomes, and small enigmatic genomes across a large radiation of phyla.</title>
        <authorList>
            <person name="Brown C.T."/>
            <person name="Hug L.A."/>
            <person name="Thomas B.C."/>
            <person name="Sharon I."/>
            <person name="Castelle C.J."/>
            <person name="Singh A."/>
            <person name="Wilkins M.J."/>
            <person name="Williams K.H."/>
            <person name="Banfield J.F."/>
        </authorList>
    </citation>
    <scope>NUCLEOTIDE SEQUENCE [LARGE SCALE GENOMIC DNA]</scope>
</reference>
<dbReference type="Gene3D" id="3.40.50.300">
    <property type="entry name" value="P-loop containing nucleotide triphosphate hydrolases"/>
    <property type="match status" value="1"/>
</dbReference>
<evidence type="ECO:0000256" key="6">
    <source>
        <dbReference type="ARBA" id="ARBA00022723"/>
    </source>
</evidence>
<gene>
    <name evidence="11" type="ORF">UW44_C0003G0043</name>
</gene>
<sequence>MEQLFVSSSTEETQEIAGRLASGLEKGTTLCLYGSLAAGKTTFTQGLAYFFGISRLVSPTFIIMRQYPVNSHPVIKTLYHLDLYRLNSIEEIKAFDVEEIWSDPTNLLVIEWPEKFQDILPKHRTDIFLKATTENEREIRIINHQTSPS</sequence>
<comment type="similarity">
    <text evidence="2">Belongs to the TsaE family.</text>
</comment>
<dbReference type="AlphaFoldDB" id="A0A0G1HZ35"/>
<accession>A0A0G1HZ35</accession>
<evidence type="ECO:0000256" key="1">
    <source>
        <dbReference type="ARBA" id="ARBA00004496"/>
    </source>
</evidence>
<evidence type="ECO:0000313" key="12">
    <source>
        <dbReference type="Proteomes" id="UP000034006"/>
    </source>
</evidence>
<evidence type="ECO:0000313" key="11">
    <source>
        <dbReference type="EMBL" id="KKT52200.1"/>
    </source>
</evidence>
<keyword evidence="9" id="KW-0460">Magnesium</keyword>
<dbReference type="InterPro" id="IPR027417">
    <property type="entry name" value="P-loop_NTPase"/>
</dbReference>
<protein>
    <recommendedName>
        <fullName evidence="3">tRNA threonylcarbamoyladenosine biosynthesis protein TsaE</fullName>
    </recommendedName>
    <alternativeName>
        <fullName evidence="10">t(6)A37 threonylcarbamoyladenosine biosynthesis protein TsaE</fullName>
    </alternativeName>
</protein>
<dbReference type="GO" id="GO:0002949">
    <property type="term" value="P:tRNA threonylcarbamoyladenosine modification"/>
    <property type="evidence" value="ECO:0007669"/>
    <property type="project" value="InterPro"/>
</dbReference>
<comment type="caution">
    <text evidence="11">The sequence shown here is derived from an EMBL/GenBank/DDBJ whole genome shotgun (WGS) entry which is preliminary data.</text>
</comment>
<evidence type="ECO:0000256" key="3">
    <source>
        <dbReference type="ARBA" id="ARBA00019010"/>
    </source>
</evidence>
<keyword evidence="8" id="KW-0067">ATP-binding</keyword>
<dbReference type="PATRIC" id="fig|1618387.3.peg.229"/>
<organism evidence="11 12">
    <name type="scientific">Candidatus Collierbacteria bacterium GW2011_GWB2_44_22</name>
    <dbReference type="NCBI Taxonomy" id="1618387"/>
    <lineage>
        <taxon>Bacteria</taxon>
        <taxon>Candidatus Collieribacteriota</taxon>
    </lineage>
</organism>
<keyword evidence="4" id="KW-0963">Cytoplasm</keyword>
<dbReference type="PANTHER" id="PTHR33540">
    <property type="entry name" value="TRNA THREONYLCARBAMOYLADENOSINE BIOSYNTHESIS PROTEIN TSAE"/>
    <property type="match status" value="1"/>
</dbReference>
<dbReference type="NCBIfam" id="TIGR00150">
    <property type="entry name" value="T6A_YjeE"/>
    <property type="match status" value="1"/>
</dbReference>
<evidence type="ECO:0000256" key="5">
    <source>
        <dbReference type="ARBA" id="ARBA00022694"/>
    </source>
</evidence>
<comment type="subcellular location">
    <subcellularLocation>
        <location evidence="1">Cytoplasm</location>
    </subcellularLocation>
</comment>
<keyword evidence="5" id="KW-0819">tRNA processing</keyword>
<evidence type="ECO:0000256" key="8">
    <source>
        <dbReference type="ARBA" id="ARBA00022840"/>
    </source>
</evidence>
<dbReference type="Proteomes" id="UP000034006">
    <property type="component" value="Unassembled WGS sequence"/>
</dbReference>
<dbReference type="GO" id="GO:0005737">
    <property type="term" value="C:cytoplasm"/>
    <property type="evidence" value="ECO:0007669"/>
    <property type="project" value="UniProtKB-SubCell"/>
</dbReference>
<proteinExistence type="inferred from homology"/>
<dbReference type="EMBL" id="LCIH01000003">
    <property type="protein sequence ID" value="KKT52200.1"/>
    <property type="molecule type" value="Genomic_DNA"/>
</dbReference>
<evidence type="ECO:0000256" key="4">
    <source>
        <dbReference type="ARBA" id="ARBA00022490"/>
    </source>
</evidence>
<dbReference type="InterPro" id="IPR003442">
    <property type="entry name" value="T6A_TsaE"/>
</dbReference>
<dbReference type="STRING" id="1618387.UW44_C0003G0043"/>
<evidence type="ECO:0000256" key="7">
    <source>
        <dbReference type="ARBA" id="ARBA00022741"/>
    </source>
</evidence>
<dbReference type="GO" id="GO:0005524">
    <property type="term" value="F:ATP binding"/>
    <property type="evidence" value="ECO:0007669"/>
    <property type="project" value="UniProtKB-KW"/>
</dbReference>